<comment type="caution">
    <text evidence="5">The sequence shown here is derived from an EMBL/GenBank/DDBJ whole genome shotgun (WGS) entry which is preliminary data.</text>
</comment>
<evidence type="ECO:0000313" key="6">
    <source>
        <dbReference type="Proteomes" id="UP001465331"/>
    </source>
</evidence>
<accession>A0ABV2A6N0</accession>
<organism evidence="5 6">
    <name type="scientific">Sinimarinibacterium thermocellulolyticum</name>
    <dbReference type="NCBI Taxonomy" id="3170016"/>
    <lineage>
        <taxon>Bacteria</taxon>
        <taxon>Pseudomonadati</taxon>
        <taxon>Pseudomonadota</taxon>
        <taxon>Gammaproteobacteria</taxon>
        <taxon>Nevskiales</taxon>
        <taxon>Nevskiaceae</taxon>
        <taxon>Sinimarinibacterium</taxon>
    </lineage>
</organism>
<name>A0ABV2A6N0_9GAMM</name>
<sequence length="268" mass="28658">MTDELLGAALSAARAASDIIRKAFRGNFDVRYKADASPVTEVDVAAERAIKAVLQARFPDFGFYGEETGAQKMDAEALWLVDPIDGTKAFVRGYPVFSVQIALMLGGELVLGVSCAPCWNEGLGELAWAARGRGAWRGLLDTPLAQFERLQVSRVDTLAQATLSTGNLATLARAPQWAELGRLIPQLHRIRGYGDFLHYHYLAAGKIDAVIESDVNILDIAALAVIVREAGGQFTDLGGRPLDLQTRSVLASNGVLHPAFAGLAPSVG</sequence>
<evidence type="ECO:0000256" key="1">
    <source>
        <dbReference type="ARBA" id="ARBA00009759"/>
    </source>
</evidence>
<evidence type="ECO:0000256" key="2">
    <source>
        <dbReference type="ARBA" id="ARBA00022723"/>
    </source>
</evidence>
<keyword evidence="6" id="KW-1185">Reference proteome</keyword>
<dbReference type="SUPFAM" id="SSF56655">
    <property type="entry name" value="Carbohydrate phosphatase"/>
    <property type="match status" value="1"/>
</dbReference>
<comment type="similarity">
    <text evidence="1">Belongs to the inositol monophosphatase superfamily.</text>
</comment>
<dbReference type="PANTHER" id="PTHR20854:SF4">
    <property type="entry name" value="INOSITOL-1-MONOPHOSPHATASE-RELATED"/>
    <property type="match status" value="1"/>
</dbReference>
<keyword evidence="3" id="KW-0378">Hydrolase</keyword>
<dbReference type="Gene3D" id="3.30.540.10">
    <property type="entry name" value="Fructose-1,6-Bisphosphatase, subunit A, domain 1"/>
    <property type="match status" value="1"/>
</dbReference>
<dbReference type="Proteomes" id="UP001465331">
    <property type="component" value="Unassembled WGS sequence"/>
</dbReference>
<dbReference type="EMBL" id="JBEPIJ010000002">
    <property type="protein sequence ID" value="MES0872918.1"/>
    <property type="molecule type" value="Genomic_DNA"/>
</dbReference>
<evidence type="ECO:0000313" key="5">
    <source>
        <dbReference type="EMBL" id="MES0872918.1"/>
    </source>
</evidence>
<dbReference type="RefSeq" id="WP_352887204.1">
    <property type="nucleotide sequence ID" value="NZ_JBEPIJ010000002.1"/>
</dbReference>
<evidence type="ECO:0000256" key="3">
    <source>
        <dbReference type="ARBA" id="ARBA00022801"/>
    </source>
</evidence>
<keyword evidence="4" id="KW-0460">Magnesium</keyword>
<dbReference type="Gene3D" id="3.40.190.80">
    <property type="match status" value="1"/>
</dbReference>
<dbReference type="Pfam" id="PF00459">
    <property type="entry name" value="Inositol_P"/>
    <property type="match status" value="1"/>
</dbReference>
<dbReference type="PANTHER" id="PTHR20854">
    <property type="entry name" value="INOSITOL MONOPHOSPHATASE"/>
    <property type="match status" value="1"/>
</dbReference>
<keyword evidence="2" id="KW-0479">Metal-binding</keyword>
<dbReference type="InterPro" id="IPR000760">
    <property type="entry name" value="Inositol_monophosphatase-like"/>
</dbReference>
<evidence type="ECO:0000256" key="4">
    <source>
        <dbReference type="ARBA" id="ARBA00022842"/>
    </source>
</evidence>
<dbReference type="PRINTS" id="PR00377">
    <property type="entry name" value="IMPHPHTASES"/>
</dbReference>
<dbReference type="InterPro" id="IPR020583">
    <property type="entry name" value="Inositol_monoP_metal-BS"/>
</dbReference>
<gene>
    <name evidence="5" type="ORF">ABSH63_02650</name>
</gene>
<dbReference type="PROSITE" id="PS00629">
    <property type="entry name" value="IMP_1"/>
    <property type="match status" value="1"/>
</dbReference>
<protein>
    <submittedName>
        <fullName evidence="5">Inositol monophosphatase family protein</fullName>
    </submittedName>
</protein>
<proteinExistence type="inferred from homology"/>
<reference evidence="5 6" key="1">
    <citation type="submission" date="2024-06" db="EMBL/GenBank/DDBJ databases">
        <authorList>
            <person name="Li Z."/>
            <person name="Jiang Y."/>
        </authorList>
    </citation>
    <scope>NUCLEOTIDE SEQUENCE [LARGE SCALE GENOMIC DNA]</scope>
    <source>
        <strain evidence="5 6">HSW-8</strain>
    </source>
</reference>